<evidence type="ECO:0000313" key="3">
    <source>
        <dbReference type="EMBL" id="KGG81056.1"/>
    </source>
</evidence>
<name>A0A096DPB6_9FIRM</name>
<comment type="caution">
    <text evidence="3">The sequence shown here is derived from an EMBL/GenBank/DDBJ whole genome shotgun (WGS) entry which is preliminary data.</text>
</comment>
<dbReference type="Proteomes" id="UP000029622">
    <property type="component" value="Unassembled WGS sequence"/>
</dbReference>
<dbReference type="PANTHER" id="PTHR47245">
    <property type="entry name" value="PEPTIDYLPROLYL ISOMERASE"/>
    <property type="match status" value="1"/>
</dbReference>
<dbReference type="PROSITE" id="PS50198">
    <property type="entry name" value="PPIC_PPIASE_2"/>
    <property type="match status" value="1"/>
</dbReference>
<dbReference type="SUPFAM" id="SSF54534">
    <property type="entry name" value="FKBP-like"/>
    <property type="match status" value="1"/>
</dbReference>
<dbReference type="GO" id="GO:0003755">
    <property type="term" value="F:peptidyl-prolyl cis-trans isomerase activity"/>
    <property type="evidence" value="ECO:0007669"/>
    <property type="project" value="UniProtKB-KW"/>
</dbReference>
<accession>A0A096DPB6</accession>
<gene>
    <name evidence="3" type="ORF">Y919_02465</name>
</gene>
<proteinExistence type="predicted"/>
<dbReference type="InterPro" id="IPR000297">
    <property type="entry name" value="PPIase_PpiC"/>
</dbReference>
<dbReference type="EMBL" id="AZTB01000007">
    <property type="protein sequence ID" value="KGG81056.1"/>
    <property type="molecule type" value="Genomic_DNA"/>
</dbReference>
<keyword evidence="1 3" id="KW-0413">Isomerase</keyword>
<dbReference type="RefSeq" id="WP_035162086.1">
    <property type="nucleotide sequence ID" value="NZ_AZTB01000007.1"/>
</dbReference>
<evidence type="ECO:0000313" key="4">
    <source>
        <dbReference type="Proteomes" id="UP000029622"/>
    </source>
</evidence>
<organism evidence="3 4">
    <name type="scientific">Caloranaerobacter azorensis H53214</name>
    <dbReference type="NCBI Taxonomy" id="1156417"/>
    <lineage>
        <taxon>Bacteria</taxon>
        <taxon>Bacillati</taxon>
        <taxon>Bacillota</taxon>
        <taxon>Tissierellia</taxon>
        <taxon>Tissierellales</taxon>
        <taxon>Thermohalobacteraceae</taxon>
        <taxon>Caloranaerobacter</taxon>
    </lineage>
</organism>
<dbReference type="InterPro" id="IPR023058">
    <property type="entry name" value="PPIase_PpiC_CS"/>
</dbReference>
<dbReference type="InterPro" id="IPR027304">
    <property type="entry name" value="Trigger_fact/SurA_dom_sf"/>
</dbReference>
<protein>
    <submittedName>
        <fullName evidence="3">Peptidylprolyl isomerase</fullName>
    </submittedName>
</protein>
<reference evidence="3 4" key="1">
    <citation type="submission" date="2013-12" db="EMBL/GenBank/DDBJ databases">
        <title>Draft genome sequence of Caloranaerobacter sp. H53214.</title>
        <authorList>
            <person name="Jiang L.J."/>
            <person name="Shao Z.Z."/>
            <person name="Long M.N."/>
        </authorList>
    </citation>
    <scope>NUCLEOTIDE SEQUENCE [LARGE SCALE GENOMIC DNA]</scope>
    <source>
        <strain evidence="3 4">H53214</strain>
    </source>
</reference>
<feature type="domain" description="PpiC" evidence="2">
    <location>
        <begin position="114"/>
        <end position="203"/>
    </location>
</feature>
<evidence type="ECO:0000259" key="2">
    <source>
        <dbReference type="PROSITE" id="PS50198"/>
    </source>
</evidence>
<evidence type="ECO:0000256" key="1">
    <source>
        <dbReference type="PROSITE-ProRule" id="PRU00278"/>
    </source>
</evidence>
<dbReference type="InterPro" id="IPR046357">
    <property type="entry name" value="PPIase_dom_sf"/>
</dbReference>
<dbReference type="Gene3D" id="1.10.8.1040">
    <property type="match status" value="1"/>
</dbReference>
<dbReference type="PROSITE" id="PS01096">
    <property type="entry name" value="PPIC_PPIASE_1"/>
    <property type="match status" value="1"/>
</dbReference>
<dbReference type="Pfam" id="PF13616">
    <property type="entry name" value="Rotamase_3"/>
    <property type="match status" value="1"/>
</dbReference>
<sequence>MEGNRVLATVNGKEITEKDVDLLLKNLGPQRAMQFYSEEGRKKLVDELINQELIYLDALENKLDSDEEFLTELEYMRQNLLKQFAVRKLLENVSIEEEELVAFYNSNKTRFKKPEMVRARHILVDTESEANRIIEEIKKGLNFEDAAKKYSKCPSKANGGDLGYFTRGKMVKEFESASFELEKGKMSEPVKTSFGYHIIEVLDKKEEEVSPFEAVKEQIKNQLIATKQNEVYFKKVDKLRNTYEVKKYL</sequence>
<dbReference type="PANTHER" id="PTHR47245:SF2">
    <property type="entry name" value="PEPTIDYL-PROLYL CIS-TRANS ISOMERASE HP_0175-RELATED"/>
    <property type="match status" value="1"/>
</dbReference>
<dbReference type="SUPFAM" id="SSF109998">
    <property type="entry name" value="Triger factor/SurA peptide-binding domain-like"/>
    <property type="match status" value="1"/>
</dbReference>
<dbReference type="Gene3D" id="3.10.50.40">
    <property type="match status" value="1"/>
</dbReference>
<dbReference type="InterPro" id="IPR050245">
    <property type="entry name" value="PrsA_foldase"/>
</dbReference>
<dbReference type="AlphaFoldDB" id="A0A096DPB6"/>
<keyword evidence="1" id="KW-0697">Rotamase</keyword>
<dbReference type="STRING" id="1156417.Y919_02465"/>